<evidence type="ECO:0000256" key="3">
    <source>
        <dbReference type="ARBA" id="ARBA00022801"/>
    </source>
</evidence>
<dbReference type="PANTHER" id="PTHR47053:SF3">
    <property type="entry name" value="GAMMA-D-GLUTAMYL-L-LYSINE DIPEPTIDYL-PEPTIDASE"/>
    <property type="match status" value="1"/>
</dbReference>
<feature type="domain" description="NlpC/P60" evidence="5">
    <location>
        <begin position="181"/>
        <end position="308"/>
    </location>
</feature>
<keyword evidence="2" id="KW-0645">Protease</keyword>
<sequence>MTELTVNMFACAVPVATVWTSPESAREMDTEGVANPLQLNKWLEKLAYEERLDLCNSNRVQTQVLYGEPVIVEKIVGDWAKVIAVWQPSKKDERGYPGWVPLAQLKKASPLEQAGGFIRVDVGKAQLWKIDGRPFMIVPFNTILPLIDESEDHFHVMTPDGEALVLKADSVRAPSVHQFKKRPPASAVDEGLSFLDLPYFWGGMSSYGFDCSGFTYNMLKACGYFIPRDASDQAKIGKEVPMDDPSFWEKGDLVFFANDEGKGNVRHVGFYYGNGLLLHSPSTGQSIELLKLPGSKLERDICAVRRFGADRRQTE</sequence>
<dbReference type="SUPFAM" id="SSF54001">
    <property type="entry name" value="Cysteine proteinases"/>
    <property type="match status" value="1"/>
</dbReference>
<dbReference type="Proteomes" id="UP001271648">
    <property type="component" value="Unassembled WGS sequence"/>
</dbReference>
<dbReference type="InterPro" id="IPR038765">
    <property type="entry name" value="Papain-like_cys_pep_sf"/>
</dbReference>
<dbReference type="InterPro" id="IPR051202">
    <property type="entry name" value="Peptidase_C40"/>
</dbReference>
<keyword evidence="3" id="KW-0378">Hydrolase</keyword>
<reference evidence="6 7" key="1">
    <citation type="submission" date="2023-06" db="EMBL/GenBank/DDBJ databases">
        <title>Sporosarcina sp. nov., isolated from Korean traditional fermented seafood 'Jeotgal'.</title>
        <authorList>
            <person name="Yang A.I."/>
            <person name="Shin N.-R."/>
        </authorList>
    </citation>
    <scope>NUCLEOTIDE SEQUENCE [LARGE SCALE GENOMIC DNA]</scope>
    <source>
        <strain evidence="6 7">KCTC43456</strain>
    </source>
</reference>
<comment type="caution">
    <text evidence="6">The sequence shown here is derived from an EMBL/GenBank/DDBJ whole genome shotgun (WGS) entry which is preliminary data.</text>
</comment>
<dbReference type="AlphaFoldDB" id="A0AAW9A683"/>
<organism evidence="6 7">
    <name type="scientific">Sporosarcina thermotolerans</name>
    <dbReference type="NCBI Taxonomy" id="633404"/>
    <lineage>
        <taxon>Bacteria</taxon>
        <taxon>Bacillati</taxon>
        <taxon>Bacillota</taxon>
        <taxon>Bacilli</taxon>
        <taxon>Bacillales</taxon>
        <taxon>Caryophanaceae</taxon>
        <taxon>Sporosarcina</taxon>
    </lineage>
</organism>
<evidence type="ECO:0000259" key="5">
    <source>
        <dbReference type="PROSITE" id="PS51935"/>
    </source>
</evidence>
<evidence type="ECO:0000313" key="6">
    <source>
        <dbReference type="EMBL" id="MDW0116617.1"/>
    </source>
</evidence>
<evidence type="ECO:0000256" key="1">
    <source>
        <dbReference type="ARBA" id="ARBA00007074"/>
    </source>
</evidence>
<proteinExistence type="inferred from homology"/>
<dbReference type="PROSITE" id="PS51935">
    <property type="entry name" value="NLPC_P60"/>
    <property type="match status" value="1"/>
</dbReference>
<dbReference type="Pfam" id="PF23795">
    <property type="entry name" value="SH3_YKFC_2nd"/>
    <property type="match status" value="1"/>
</dbReference>
<evidence type="ECO:0000256" key="4">
    <source>
        <dbReference type="ARBA" id="ARBA00022807"/>
    </source>
</evidence>
<accession>A0AAW9A683</accession>
<keyword evidence="7" id="KW-1185">Reference proteome</keyword>
<dbReference type="InterPro" id="IPR000064">
    <property type="entry name" value="NLP_P60_dom"/>
</dbReference>
<dbReference type="PANTHER" id="PTHR47053">
    <property type="entry name" value="MUREIN DD-ENDOPEPTIDASE MEPH-RELATED"/>
    <property type="match status" value="1"/>
</dbReference>
<dbReference type="EMBL" id="JAUBDJ010000003">
    <property type="protein sequence ID" value="MDW0116617.1"/>
    <property type="molecule type" value="Genomic_DNA"/>
</dbReference>
<gene>
    <name evidence="6" type="ORF">QTL97_06695</name>
</gene>
<dbReference type="Gene3D" id="2.30.30.40">
    <property type="entry name" value="SH3 Domains"/>
    <property type="match status" value="1"/>
</dbReference>
<dbReference type="GO" id="GO:0006508">
    <property type="term" value="P:proteolysis"/>
    <property type="evidence" value="ECO:0007669"/>
    <property type="project" value="UniProtKB-KW"/>
</dbReference>
<keyword evidence="4" id="KW-0788">Thiol protease</keyword>
<dbReference type="GO" id="GO:0008234">
    <property type="term" value="F:cysteine-type peptidase activity"/>
    <property type="evidence" value="ECO:0007669"/>
    <property type="project" value="UniProtKB-KW"/>
</dbReference>
<dbReference type="Gene3D" id="3.90.1720.10">
    <property type="entry name" value="endopeptidase domain like (from Nostoc punctiforme)"/>
    <property type="match status" value="1"/>
</dbReference>
<evidence type="ECO:0000256" key="2">
    <source>
        <dbReference type="ARBA" id="ARBA00022670"/>
    </source>
</evidence>
<evidence type="ECO:0000313" key="7">
    <source>
        <dbReference type="Proteomes" id="UP001271648"/>
    </source>
</evidence>
<dbReference type="InterPro" id="IPR057812">
    <property type="entry name" value="SH3_YKFC_2nd"/>
</dbReference>
<comment type="similarity">
    <text evidence="1">Belongs to the peptidase C40 family.</text>
</comment>
<name>A0AAW9A683_9BACL</name>
<protein>
    <submittedName>
        <fullName evidence="6">C40 family peptidase</fullName>
    </submittedName>
</protein>
<dbReference type="RefSeq" id="WP_283733540.1">
    <property type="nucleotide sequence ID" value="NZ_CP125968.1"/>
</dbReference>
<dbReference type="Pfam" id="PF00877">
    <property type="entry name" value="NLPC_P60"/>
    <property type="match status" value="1"/>
</dbReference>